<evidence type="ECO:0000313" key="10">
    <source>
        <dbReference type="EMBL" id="MBD7915744.1"/>
    </source>
</evidence>
<dbReference type="PANTHER" id="PTHR43576:SF2">
    <property type="entry name" value="INTRACELLULAR EXO-ALPHA-L-ARABINOFURANOSIDASE 2"/>
    <property type="match status" value="1"/>
</dbReference>
<dbReference type="InterPro" id="IPR055235">
    <property type="entry name" value="ASD1_cat"/>
</dbReference>
<comment type="subunit">
    <text evidence="4">Homohexamer; trimer of dimers.</text>
</comment>
<keyword evidence="11" id="KW-1185">Reference proteome</keyword>
<evidence type="ECO:0000256" key="2">
    <source>
        <dbReference type="ARBA" id="ARBA00004881"/>
    </source>
</evidence>
<dbReference type="Pfam" id="PF22848">
    <property type="entry name" value="ASD1_dom"/>
    <property type="match status" value="1"/>
</dbReference>
<dbReference type="Gene3D" id="3.20.20.80">
    <property type="entry name" value="Glycosidases"/>
    <property type="match status" value="1"/>
</dbReference>
<protein>
    <recommendedName>
        <fullName evidence="5">non-reducing end alpha-L-arabinofuranosidase</fullName>
        <ecNumber evidence="5">3.2.1.55</ecNumber>
    </recommendedName>
</protein>
<evidence type="ECO:0000256" key="1">
    <source>
        <dbReference type="ARBA" id="ARBA00001462"/>
    </source>
</evidence>
<evidence type="ECO:0000313" key="11">
    <source>
        <dbReference type="Proteomes" id="UP000640335"/>
    </source>
</evidence>
<evidence type="ECO:0000256" key="8">
    <source>
        <dbReference type="ARBA" id="ARBA00023295"/>
    </source>
</evidence>
<dbReference type="PANTHER" id="PTHR43576">
    <property type="entry name" value="ALPHA-L-ARABINOFURANOSIDASE C-RELATED"/>
    <property type="match status" value="1"/>
</dbReference>
<name>A0ABR8Q633_9CLOT</name>
<keyword evidence="7" id="KW-0119">Carbohydrate metabolism</keyword>
<keyword evidence="8" id="KW-0326">Glycosidase</keyword>
<dbReference type="EMBL" id="JACSQZ010000043">
    <property type="protein sequence ID" value="MBD7915744.1"/>
    <property type="molecule type" value="Genomic_DNA"/>
</dbReference>
<dbReference type="Gene3D" id="2.60.40.1180">
    <property type="entry name" value="Golgi alpha-mannosidase II"/>
    <property type="match status" value="1"/>
</dbReference>
<dbReference type="RefSeq" id="WP_191750498.1">
    <property type="nucleotide sequence ID" value="NZ_JACSQZ010000043.1"/>
</dbReference>
<evidence type="ECO:0000256" key="6">
    <source>
        <dbReference type="ARBA" id="ARBA00022801"/>
    </source>
</evidence>
<dbReference type="SUPFAM" id="SSF51011">
    <property type="entry name" value="Glycosyl hydrolase domain"/>
    <property type="match status" value="1"/>
</dbReference>
<reference evidence="10 11" key="1">
    <citation type="submission" date="2020-08" db="EMBL/GenBank/DDBJ databases">
        <title>A Genomic Blueprint of the Chicken Gut Microbiome.</title>
        <authorList>
            <person name="Gilroy R."/>
            <person name="Ravi A."/>
            <person name="Getino M."/>
            <person name="Pursley I."/>
            <person name="Horton D.L."/>
            <person name="Alikhan N.-F."/>
            <person name="Baker D."/>
            <person name="Gharbi K."/>
            <person name="Hall N."/>
            <person name="Watson M."/>
            <person name="Adriaenssens E.M."/>
            <person name="Foster-Nyarko E."/>
            <person name="Jarju S."/>
            <person name="Secka A."/>
            <person name="Antonio M."/>
            <person name="Oren A."/>
            <person name="Chaudhuri R."/>
            <person name="La Ragione R.M."/>
            <person name="Hildebrand F."/>
            <person name="Pallen M.J."/>
        </authorList>
    </citation>
    <scope>NUCLEOTIDE SEQUENCE [LARGE SCALE GENOMIC DNA]</scope>
    <source>
        <strain evidence="10 11">Sa3CUN1</strain>
    </source>
</reference>
<dbReference type="SMART" id="SM00813">
    <property type="entry name" value="Alpha-L-AF_C"/>
    <property type="match status" value="1"/>
</dbReference>
<evidence type="ECO:0000256" key="4">
    <source>
        <dbReference type="ARBA" id="ARBA00011165"/>
    </source>
</evidence>
<dbReference type="InterPro" id="IPR017853">
    <property type="entry name" value="GH"/>
</dbReference>
<evidence type="ECO:0000256" key="5">
    <source>
        <dbReference type="ARBA" id="ARBA00012670"/>
    </source>
</evidence>
<dbReference type="Proteomes" id="UP000640335">
    <property type="component" value="Unassembled WGS sequence"/>
</dbReference>
<accession>A0ABR8Q633</accession>
<dbReference type="EC" id="3.2.1.55" evidence="5"/>
<evidence type="ECO:0000259" key="9">
    <source>
        <dbReference type="SMART" id="SM00813"/>
    </source>
</evidence>
<evidence type="ECO:0000256" key="7">
    <source>
        <dbReference type="ARBA" id="ARBA00023277"/>
    </source>
</evidence>
<proteinExistence type="inferred from homology"/>
<organism evidence="10 11">
    <name type="scientific">Clostridium gallinarum</name>
    <dbReference type="NCBI Taxonomy" id="2762246"/>
    <lineage>
        <taxon>Bacteria</taxon>
        <taxon>Bacillati</taxon>
        <taxon>Bacillota</taxon>
        <taxon>Clostridia</taxon>
        <taxon>Eubacteriales</taxon>
        <taxon>Clostridiaceae</taxon>
        <taxon>Clostridium</taxon>
    </lineage>
</organism>
<comment type="caution">
    <text evidence="10">The sequence shown here is derived from an EMBL/GenBank/DDBJ whole genome shotgun (WGS) entry which is preliminary data.</text>
</comment>
<dbReference type="SUPFAM" id="SSF51445">
    <property type="entry name" value="(Trans)glycosidases"/>
    <property type="match status" value="1"/>
</dbReference>
<comment type="similarity">
    <text evidence="3">Belongs to the glycosyl hydrolase 51 family.</text>
</comment>
<dbReference type="InterPro" id="IPR013780">
    <property type="entry name" value="Glyco_hydro_b"/>
</dbReference>
<dbReference type="Pfam" id="PF06964">
    <property type="entry name" value="Alpha-L-AF_C"/>
    <property type="match status" value="1"/>
</dbReference>
<dbReference type="InterPro" id="IPR010720">
    <property type="entry name" value="Alpha-L-AF_C"/>
</dbReference>
<sequence length="491" mass="56610">MAKYIINAEKKISKISKEIYGHFSEHLGRCIYEGIYVGENSDIPNVNGMRKDVVQALKEIKIPVLRWPGGCFADEYHWKDGIGPKENRKKMINTHWGGAVEDNSFGTHEFMELCRQLECEPYINGNLGSGTVQEMAEWVEYLTFNGISPMAELRKKNGHEEAWKVKYFGIGNENWGCGGNMTPDFYANMYRRYQTYCRNYSGNKLYKIACGPPDNNYNWTEEVMKIAGNYMDGLSLHYYTFPGGWSNKGDAVEFDSECWYKTLNKTLKMDEFIKNHIKIMNKYDKEERVALIVDEWGSWYDVEKGTNPGFLYQQNTMRDAVIAGINLNIFNKNSKRVKMANIAQIVNVLQSVILTEGEKMILTPTYHVFNMYKDHQEATLLESYIETKEIGLEEENLVPNLHESASIDKYGRIIFTINNLSITDDYKIETGLLGKEPKMVTANILNNEMNACNTFENPNMVNVKEFNNFKITEKGLNFTIPKCSVMRFVIE</sequence>
<feature type="domain" description="Alpha-L-arabinofuranosidase C-terminal" evidence="9">
    <location>
        <begin position="294"/>
        <end position="484"/>
    </location>
</feature>
<keyword evidence="6" id="KW-0378">Hydrolase</keyword>
<gene>
    <name evidence="10" type="ORF">H9660_11365</name>
</gene>
<comment type="catalytic activity">
    <reaction evidence="1">
        <text>Hydrolysis of terminal non-reducing alpha-L-arabinofuranoside residues in alpha-L-arabinosides.</text>
        <dbReference type="EC" id="3.2.1.55"/>
    </reaction>
</comment>
<evidence type="ECO:0000256" key="3">
    <source>
        <dbReference type="ARBA" id="ARBA00007186"/>
    </source>
</evidence>
<comment type="pathway">
    <text evidence="2">Glycan metabolism.</text>
</comment>